<gene>
    <name evidence="2" type="ORF">J437_LFUL005988</name>
</gene>
<dbReference type="AlphaFoldDB" id="A0A8K0NVC5"/>
<sequence length="134" mass="14710">MLRMSSLGFSFASPPIVSGIHSRTYSRGDREDHEASRGISPPPVGQFDEGASSLLSLIRDSVAGNPLIFKKQSHNFDPEAGARWREEFERLHGPRGAYLIAKQGEGVVLSFLLAVHAADGILSPKAPNFQYFER</sequence>
<accession>A0A8K0NVC5</accession>
<name>A0A8K0NVC5_LADFU</name>
<evidence type="ECO:0000313" key="2">
    <source>
        <dbReference type="EMBL" id="KAG8225950.1"/>
    </source>
</evidence>
<proteinExistence type="predicted"/>
<protein>
    <submittedName>
        <fullName evidence="2">Uncharacterized protein</fullName>
    </submittedName>
</protein>
<evidence type="ECO:0000313" key="3">
    <source>
        <dbReference type="Proteomes" id="UP000792457"/>
    </source>
</evidence>
<reference evidence="2" key="2">
    <citation type="submission" date="2017-10" db="EMBL/GenBank/DDBJ databases">
        <title>Ladona fulva Genome sequencing and assembly.</title>
        <authorList>
            <person name="Murali S."/>
            <person name="Richards S."/>
            <person name="Bandaranaike D."/>
            <person name="Bellair M."/>
            <person name="Blankenburg K."/>
            <person name="Chao H."/>
            <person name="Dinh H."/>
            <person name="Doddapaneni H."/>
            <person name="Dugan-Rocha S."/>
            <person name="Elkadiri S."/>
            <person name="Gnanaolivu R."/>
            <person name="Hernandez B."/>
            <person name="Skinner E."/>
            <person name="Javaid M."/>
            <person name="Lee S."/>
            <person name="Li M."/>
            <person name="Ming W."/>
            <person name="Munidasa M."/>
            <person name="Muniz J."/>
            <person name="Nguyen L."/>
            <person name="Hughes D."/>
            <person name="Osuji N."/>
            <person name="Pu L.-L."/>
            <person name="Puazo M."/>
            <person name="Qu C."/>
            <person name="Quiroz J."/>
            <person name="Raj R."/>
            <person name="Weissenberger G."/>
            <person name="Xin Y."/>
            <person name="Zou X."/>
            <person name="Han Y."/>
            <person name="Worley K."/>
            <person name="Muzny D."/>
            <person name="Gibbs R."/>
        </authorList>
    </citation>
    <scope>NUCLEOTIDE SEQUENCE</scope>
    <source>
        <strain evidence="2">Sampled in the wild</strain>
    </source>
</reference>
<feature type="region of interest" description="Disordered" evidence="1">
    <location>
        <begin position="22"/>
        <end position="46"/>
    </location>
</feature>
<dbReference type="PANTHER" id="PTHR39951:SF2">
    <property type="entry name" value="IP05660P"/>
    <property type="match status" value="1"/>
</dbReference>
<dbReference type="OrthoDB" id="6617171at2759"/>
<evidence type="ECO:0000256" key="1">
    <source>
        <dbReference type="SAM" id="MobiDB-lite"/>
    </source>
</evidence>
<keyword evidence="3" id="KW-1185">Reference proteome</keyword>
<dbReference type="PANTHER" id="PTHR39951">
    <property type="entry name" value="FI22632P1"/>
    <property type="match status" value="1"/>
</dbReference>
<dbReference type="Proteomes" id="UP000792457">
    <property type="component" value="Unassembled WGS sequence"/>
</dbReference>
<comment type="caution">
    <text evidence="2">The sequence shown here is derived from an EMBL/GenBank/DDBJ whole genome shotgun (WGS) entry which is preliminary data.</text>
</comment>
<reference evidence="2" key="1">
    <citation type="submission" date="2013-04" db="EMBL/GenBank/DDBJ databases">
        <authorList>
            <person name="Qu J."/>
            <person name="Murali S.C."/>
            <person name="Bandaranaike D."/>
            <person name="Bellair M."/>
            <person name="Blankenburg K."/>
            <person name="Chao H."/>
            <person name="Dinh H."/>
            <person name="Doddapaneni H."/>
            <person name="Downs B."/>
            <person name="Dugan-Rocha S."/>
            <person name="Elkadiri S."/>
            <person name="Gnanaolivu R.D."/>
            <person name="Hernandez B."/>
            <person name="Javaid M."/>
            <person name="Jayaseelan J.C."/>
            <person name="Lee S."/>
            <person name="Li M."/>
            <person name="Ming W."/>
            <person name="Munidasa M."/>
            <person name="Muniz J."/>
            <person name="Nguyen L."/>
            <person name="Ongeri F."/>
            <person name="Osuji N."/>
            <person name="Pu L.-L."/>
            <person name="Puazo M."/>
            <person name="Qu C."/>
            <person name="Quiroz J."/>
            <person name="Raj R."/>
            <person name="Weissenberger G."/>
            <person name="Xin Y."/>
            <person name="Zou X."/>
            <person name="Han Y."/>
            <person name="Richards S."/>
            <person name="Worley K."/>
            <person name="Muzny D."/>
            <person name="Gibbs R."/>
        </authorList>
    </citation>
    <scope>NUCLEOTIDE SEQUENCE</scope>
    <source>
        <strain evidence="2">Sampled in the wild</strain>
    </source>
</reference>
<dbReference type="EMBL" id="KZ308259">
    <property type="protein sequence ID" value="KAG8225950.1"/>
    <property type="molecule type" value="Genomic_DNA"/>
</dbReference>
<organism evidence="2 3">
    <name type="scientific">Ladona fulva</name>
    <name type="common">Scarce chaser dragonfly</name>
    <name type="synonym">Libellula fulva</name>
    <dbReference type="NCBI Taxonomy" id="123851"/>
    <lineage>
        <taxon>Eukaryota</taxon>
        <taxon>Metazoa</taxon>
        <taxon>Ecdysozoa</taxon>
        <taxon>Arthropoda</taxon>
        <taxon>Hexapoda</taxon>
        <taxon>Insecta</taxon>
        <taxon>Pterygota</taxon>
        <taxon>Palaeoptera</taxon>
        <taxon>Odonata</taxon>
        <taxon>Epiprocta</taxon>
        <taxon>Anisoptera</taxon>
        <taxon>Libelluloidea</taxon>
        <taxon>Libellulidae</taxon>
        <taxon>Ladona</taxon>
    </lineage>
</organism>
<feature type="compositionally biased region" description="Basic and acidic residues" evidence="1">
    <location>
        <begin position="26"/>
        <end position="36"/>
    </location>
</feature>